<proteinExistence type="predicted"/>
<feature type="transmembrane region" description="Helical" evidence="5">
    <location>
        <begin position="29"/>
        <end position="51"/>
    </location>
</feature>
<evidence type="ECO:0000259" key="6">
    <source>
        <dbReference type="PROSITE" id="PS50893"/>
    </source>
</evidence>
<feature type="transmembrane region" description="Helical" evidence="5">
    <location>
        <begin position="166"/>
        <end position="184"/>
    </location>
</feature>
<dbReference type="PROSITE" id="PS50893">
    <property type="entry name" value="ABC_TRANSPORTER_2"/>
    <property type="match status" value="1"/>
</dbReference>
<dbReference type="SUPFAM" id="SSF52540">
    <property type="entry name" value="P-loop containing nucleoside triphosphate hydrolases"/>
    <property type="match status" value="1"/>
</dbReference>
<feature type="transmembrane region" description="Helical" evidence="5">
    <location>
        <begin position="260"/>
        <end position="289"/>
    </location>
</feature>
<keyword evidence="9" id="KW-1185">Reference proteome</keyword>
<gene>
    <name evidence="8" type="ORF">SAMN05660337_2545</name>
</gene>
<keyword evidence="8" id="KW-0067">ATP-binding</keyword>
<dbReference type="OrthoDB" id="5288404at2"/>
<dbReference type="EMBL" id="FNGA01000003">
    <property type="protein sequence ID" value="SDL23155.1"/>
    <property type="molecule type" value="Genomic_DNA"/>
</dbReference>
<reference evidence="9" key="1">
    <citation type="submission" date="2016-10" db="EMBL/GenBank/DDBJ databases">
        <authorList>
            <person name="Varghese N."/>
            <person name="Submissions S."/>
        </authorList>
    </citation>
    <scope>NUCLEOTIDE SEQUENCE [LARGE SCALE GENOMIC DNA]</scope>
    <source>
        <strain evidence="9">DSM 16995</strain>
    </source>
</reference>
<keyword evidence="8" id="KW-0547">Nucleotide-binding</keyword>
<dbReference type="GO" id="GO:0034040">
    <property type="term" value="F:ATPase-coupled lipid transmembrane transporter activity"/>
    <property type="evidence" value="ECO:0007669"/>
    <property type="project" value="TreeGrafter"/>
</dbReference>
<dbReference type="InterPro" id="IPR036640">
    <property type="entry name" value="ABC1_TM_sf"/>
</dbReference>
<dbReference type="InterPro" id="IPR027417">
    <property type="entry name" value="P-loop_NTPase"/>
</dbReference>
<dbReference type="InterPro" id="IPR011527">
    <property type="entry name" value="ABC1_TM_dom"/>
</dbReference>
<feature type="domain" description="ABC transporter" evidence="6">
    <location>
        <begin position="342"/>
        <end position="561"/>
    </location>
</feature>
<accession>A0A1G9IDP0</accession>
<keyword evidence="3 5" id="KW-1133">Transmembrane helix</keyword>
<evidence type="ECO:0000256" key="3">
    <source>
        <dbReference type="ARBA" id="ARBA00022989"/>
    </source>
</evidence>
<dbReference type="RefSeq" id="WP_092161602.1">
    <property type="nucleotide sequence ID" value="NZ_FNGA01000003.1"/>
</dbReference>
<dbReference type="GO" id="GO:0016887">
    <property type="term" value="F:ATP hydrolysis activity"/>
    <property type="evidence" value="ECO:0007669"/>
    <property type="project" value="InterPro"/>
</dbReference>
<name>A0A1G9IDP0_9BACT</name>
<comment type="subcellular location">
    <subcellularLocation>
        <location evidence="1">Cell membrane</location>
        <topology evidence="1">Multi-pass membrane protein</topology>
    </subcellularLocation>
</comment>
<protein>
    <submittedName>
        <fullName evidence="8">ATP-binding cassette, subfamily C, LapB</fullName>
    </submittedName>
</protein>
<dbReference type="SUPFAM" id="SSF90123">
    <property type="entry name" value="ABC transporter transmembrane region"/>
    <property type="match status" value="1"/>
</dbReference>
<dbReference type="GO" id="GO:0140359">
    <property type="term" value="F:ABC-type transporter activity"/>
    <property type="evidence" value="ECO:0007669"/>
    <property type="project" value="InterPro"/>
</dbReference>
<dbReference type="PANTHER" id="PTHR24221:SF248">
    <property type="entry name" value="ABC TRANSPORTER TRANSMEMBRANE REGION"/>
    <property type="match status" value="1"/>
</dbReference>
<dbReference type="PROSITE" id="PS50929">
    <property type="entry name" value="ABC_TM1F"/>
    <property type="match status" value="1"/>
</dbReference>
<dbReference type="InterPro" id="IPR003439">
    <property type="entry name" value="ABC_transporter-like_ATP-bd"/>
</dbReference>
<feature type="domain" description="ABC transmembrane type-1" evidence="7">
    <location>
        <begin position="29"/>
        <end position="309"/>
    </location>
</feature>
<keyword evidence="2 5" id="KW-0812">Transmembrane</keyword>
<dbReference type="Pfam" id="PF00005">
    <property type="entry name" value="ABC_tran"/>
    <property type="match status" value="1"/>
</dbReference>
<dbReference type="AlphaFoldDB" id="A0A1G9IDP0"/>
<dbReference type="Pfam" id="PF00664">
    <property type="entry name" value="ABC_membrane"/>
    <property type="match status" value="1"/>
</dbReference>
<evidence type="ECO:0000256" key="2">
    <source>
        <dbReference type="ARBA" id="ARBA00022692"/>
    </source>
</evidence>
<evidence type="ECO:0000256" key="4">
    <source>
        <dbReference type="ARBA" id="ARBA00023136"/>
    </source>
</evidence>
<dbReference type="GO" id="GO:0005886">
    <property type="term" value="C:plasma membrane"/>
    <property type="evidence" value="ECO:0007669"/>
    <property type="project" value="UniProtKB-SubCell"/>
</dbReference>
<sequence length="561" mass="63237">MDLSYFKEKKGFMSDLWAMPAFIRNSFDLFLASMGINVLSLALPIVLMQVYDRIVPTQATNTLLWLVAGFLCALFLELILRLCRSTITNWMSSRFEHSLSHACVCRWINCVLEDFETDGAGVHLDRLRAVNTLRSFYAGQAFQLMLDLPFAFLFLAVVYFLGGWQVAAYLGSVATLFMIITSFIRSRYSVNRLKQKSQEDRRYNFLVEALSGIHAVKALTLEESMLRRHERLEAEGAQLDYDVIFIGNLPMNIGNLFSQINLFGVLFVGGSLAISGQITLGSLAACTLLSGRFFQPFRSLASFWVRHADIEIAKDQIKNIVNLREEYDLEAPCLPEEIKGKVVLDNISFRRESDGTEIFSELNMTVEDGDMVCINTEGGRPTTELLNIIYGLNSPDSGQVFIDGHGLRDVCHDNYKGRIEYIPQHGTLFNGTIFDNLTLFNPANRQVAMDAASLLQLDNVLSELPLGYETKVGNRLYEFLPTGVIQRICLARALTVRPRLILMDRVNESMDTDSEQLFFWLMSKFKGNCTIIIATGNSTLFSMADSVYSLESGKLKKEVQP</sequence>
<dbReference type="Gene3D" id="1.20.1560.10">
    <property type="entry name" value="ABC transporter type 1, transmembrane domain"/>
    <property type="match status" value="1"/>
</dbReference>
<dbReference type="Gene3D" id="3.40.50.300">
    <property type="entry name" value="P-loop containing nucleotide triphosphate hydrolases"/>
    <property type="match status" value="1"/>
</dbReference>
<dbReference type="Proteomes" id="UP000199053">
    <property type="component" value="Unassembled WGS sequence"/>
</dbReference>
<evidence type="ECO:0000313" key="9">
    <source>
        <dbReference type="Proteomes" id="UP000199053"/>
    </source>
</evidence>
<evidence type="ECO:0000256" key="5">
    <source>
        <dbReference type="SAM" id="Phobius"/>
    </source>
</evidence>
<evidence type="ECO:0000313" key="8">
    <source>
        <dbReference type="EMBL" id="SDL23155.1"/>
    </source>
</evidence>
<keyword evidence="4 5" id="KW-0472">Membrane</keyword>
<dbReference type="STRING" id="246191.SAMN05660337_2545"/>
<dbReference type="GO" id="GO:0005524">
    <property type="term" value="F:ATP binding"/>
    <property type="evidence" value="ECO:0007669"/>
    <property type="project" value="UniProtKB-KW"/>
</dbReference>
<feature type="transmembrane region" description="Helical" evidence="5">
    <location>
        <begin position="136"/>
        <end position="160"/>
    </location>
</feature>
<dbReference type="PANTHER" id="PTHR24221">
    <property type="entry name" value="ATP-BINDING CASSETTE SUB-FAMILY B"/>
    <property type="match status" value="1"/>
</dbReference>
<organism evidence="8 9">
    <name type="scientific">Maridesulfovibrio ferrireducens</name>
    <dbReference type="NCBI Taxonomy" id="246191"/>
    <lineage>
        <taxon>Bacteria</taxon>
        <taxon>Pseudomonadati</taxon>
        <taxon>Thermodesulfobacteriota</taxon>
        <taxon>Desulfovibrionia</taxon>
        <taxon>Desulfovibrionales</taxon>
        <taxon>Desulfovibrionaceae</taxon>
        <taxon>Maridesulfovibrio</taxon>
    </lineage>
</organism>
<feature type="transmembrane region" description="Helical" evidence="5">
    <location>
        <begin position="63"/>
        <end position="83"/>
    </location>
</feature>
<dbReference type="InterPro" id="IPR039421">
    <property type="entry name" value="Type_1_exporter"/>
</dbReference>
<evidence type="ECO:0000256" key="1">
    <source>
        <dbReference type="ARBA" id="ARBA00004651"/>
    </source>
</evidence>
<evidence type="ECO:0000259" key="7">
    <source>
        <dbReference type="PROSITE" id="PS50929"/>
    </source>
</evidence>